<evidence type="ECO:0000256" key="1">
    <source>
        <dbReference type="SAM" id="MobiDB-lite"/>
    </source>
</evidence>
<feature type="signal peptide" evidence="2">
    <location>
        <begin position="1"/>
        <end position="26"/>
    </location>
</feature>
<feature type="region of interest" description="Disordered" evidence="1">
    <location>
        <begin position="77"/>
        <end position="122"/>
    </location>
</feature>
<feature type="compositionally biased region" description="Polar residues" evidence="1">
    <location>
        <begin position="81"/>
        <end position="91"/>
    </location>
</feature>
<sequence>MEVYLRFVLAWCLLATMATAPTGCHGAGAASEAGNTTIPWWCDGLECLIAYQQPKVELMAVLDPEHALGSSMLALRPGDVSQRSRNPNQPANCGRTGPGRYTPCVPKKNYGPRYSPFNRGRG</sequence>
<accession>A0ABD3JAL9</accession>
<keyword evidence="2" id="KW-0732">Signal</keyword>
<proteinExistence type="predicted"/>
<dbReference type="EMBL" id="JBJKBG010000009">
    <property type="protein sequence ID" value="KAL3723384.1"/>
    <property type="molecule type" value="Genomic_DNA"/>
</dbReference>
<evidence type="ECO:0000256" key="2">
    <source>
        <dbReference type="SAM" id="SignalP"/>
    </source>
</evidence>
<gene>
    <name evidence="3" type="ORF">ACJRO7_035553</name>
</gene>
<dbReference type="Proteomes" id="UP001634007">
    <property type="component" value="Unassembled WGS sequence"/>
</dbReference>
<comment type="caution">
    <text evidence="3">The sequence shown here is derived from an EMBL/GenBank/DDBJ whole genome shotgun (WGS) entry which is preliminary data.</text>
</comment>
<keyword evidence="4" id="KW-1185">Reference proteome</keyword>
<evidence type="ECO:0000313" key="4">
    <source>
        <dbReference type="Proteomes" id="UP001634007"/>
    </source>
</evidence>
<name>A0ABD3JAL9_EUCGL</name>
<organism evidence="3 4">
    <name type="scientific">Eucalyptus globulus</name>
    <name type="common">Tasmanian blue gum</name>
    <dbReference type="NCBI Taxonomy" id="34317"/>
    <lineage>
        <taxon>Eukaryota</taxon>
        <taxon>Viridiplantae</taxon>
        <taxon>Streptophyta</taxon>
        <taxon>Embryophyta</taxon>
        <taxon>Tracheophyta</taxon>
        <taxon>Spermatophyta</taxon>
        <taxon>Magnoliopsida</taxon>
        <taxon>eudicotyledons</taxon>
        <taxon>Gunneridae</taxon>
        <taxon>Pentapetalae</taxon>
        <taxon>rosids</taxon>
        <taxon>malvids</taxon>
        <taxon>Myrtales</taxon>
        <taxon>Myrtaceae</taxon>
        <taxon>Myrtoideae</taxon>
        <taxon>Eucalypteae</taxon>
        <taxon>Eucalyptus</taxon>
    </lineage>
</organism>
<reference evidence="3 4" key="1">
    <citation type="submission" date="2024-11" db="EMBL/GenBank/DDBJ databases">
        <title>Chromosome-level genome assembly of Eucalyptus globulus Labill. provides insights into its genome evolution.</title>
        <authorList>
            <person name="Li X."/>
        </authorList>
    </citation>
    <scope>NUCLEOTIDE SEQUENCE [LARGE SCALE GENOMIC DNA]</scope>
    <source>
        <strain evidence="3">CL2024</strain>
        <tissue evidence="3">Fresh tender leaves</tissue>
    </source>
</reference>
<protein>
    <submittedName>
        <fullName evidence="3">Uncharacterized protein</fullName>
    </submittedName>
</protein>
<dbReference type="AlphaFoldDB" id="A0ABD3JAL9"/>
<feature type="chain" id="PRO_5044814844" evidence="2">
    <location>
        <begin position="27"/>
        <end position="122"/>
    </location>
</feature>
<evidence type="ECO:0000313" key="3">
    <source>
        <dbReference type="EMBL" id="KAL3723384.1"/>
    </source>
</evidence>